<dbReference type="AlphaFoldDB" id="K1XWM7"/>
<comment type="caution">
    <text evidence="1">The sequence shown here is derived from an EMBL/GenBank/DDBJ whole genome shotgun (WGS) entry which is preliminary data.</text>
</comment>
<sequence length="188" mass="22017">MESNRGDSHRCYTENIWDKENFFKEYKKKHISKAILEIYHTLHQYMSTKDTEVYFGDITLDGEIINKRNIKILNLDPKSIYESTEIETKNSILITNPTYIEGKTLKDYEDQLWKNTTQCICDAITRYIETLTKVKFTDMYGVTPNNIKIHIKDNNAELIITDISCNIRNFFHSGKNAVALDELCQKNS</sequence>
<protein>
    <submittedName>
        <fullName evidence="1">Uncharacterized protein</fullName>
    </submittedName>
</protein>
<proteinExistence type="predicted"/>
<reference evidence="1" key="1">
    <citation type="journal article" date="2012" name="Science">
        <title>Fermentation, hydrogen, and sulfur metabolism in multiple uncultivated bacterial phyla.</title>
        <authorList>
            <person name="Wrighton K.C."/>
            <person name="Thomas B.C."/>
            <person name="Sharon I."/>
            <person name="Miller C.S."/>
            <person name="Castelle C.J."/>
            <person name="VerBerkmoes N.C."/>
            <person name="Wilkins M.J."/>
            <person name="Hettich R.L."/>
            <person name="Lipton M.S."/>
            <person name="Williams K.H."/>
            <person name="Long P.E."/>
            <person name="Banfield J.F."/>
        </authorList>
    </citation>
    <scope>NUCLEOTIDE SEQUENCE [LARGE SCALE GENOMIC DNA]</scope>
</reference>
<name>K1XWM7_9BACT</name>
<accession>K1XWM7</accession>
<evidence type="ECO:0000313" key="1">
    <source>
        <dbReference type="EMBL" id="EKD24823.1"/>
    </source>
</evidence>
<organism evidence="1">
    <name type="scientific">uncultured bacterium</name>
    <name type="common">gcode 4</name>
    <dbReference type="NCBI Taxonomy" id="1234023"/>
    <lineage>
        <taxon>Bacteria</taxon>
        <taxon>environmental samples</taxon>
    </lineage>
</organism>
<dbReference type="EMBL" id="AMFJ01036155">
    <property type="protein sequence ID" value="EKD24823.1"/>
    <property type="molecule type" value="Genomic_DNA"/>
</dbReference>
<gene>
    <name evidence="1" type="ORF">ACD_80C00148G0001</name>
</gene>